<keyword evidence="10" id="KW-1185">Reference proteome</keyword>
<dbReference type="STRING" id="2711.A0A067EPD4"/>
<evidence type="ECO:0000259" key="8">
    <source>
        <dbReference type="PROSITE" id="PS50405"/>
    </source>
</evidence>
<dbReference type="SFLD" id="SFLDG00358">
    <property type="entry name" value="Main_(cytGST)"/>
    <property type="match status" value="1"/>
</dbReference>
<dbReference type="GO" id="GO:0009407">
    <property type="term" value="P:toxin catabolic process"/>
    <property type="evidence" value="ECO:0007669"/>
    <property type="project" value="UniProtKB-ARBA"/>
</dbReference>
<evidence type="ECO:0000256" key="5">
    <source>
        <dbReference type="ARBA" id="ARBA00025743"/>
    </source>
</evidence>
<dbReference type="InterPro" id="IPR040079">
    <property type="entry name" value="Glutathione_S-Trfase"/>
</dbReference>
<reference evidence="9 10" key="1">
    <citation type="submission" date="2014-04" db="EMBL/GenBank/DDBJ databases">
        <authorList>
            <consortium name="International Citrus Genome Consortium"/>
            <person name="Gmitter F."/>
            <person name="Chen C."/>
            <person name="Farmerie W."/>
            <person name="Harkins T."/>
            <person name="Desany B."/>
            <person name="Mohiuddin M."/>
            <person name="Kodira C."/>
            <person name="Borodovsky M."/>
            <person name="Lomsadze A."/>
            <person name="Burns P."/>
            <person name="Jenkins J."/>
            <person name="Prochnik S."/>
            <person name="Shu S."/>
            <person name="Chapman J."/>
            <person name="Pitluck S."/>
            <person name="Schmutz J."/>
            <person name="Rokhsar D."/>
        </authorList>
    </citation>
    <scope>NUCLEOTIDE SEQUENCE</scope>
</reference>
<dbReference type="InterPro" id="IPR004046">
    <property type="entry name" value="GST_C"/>
</dbReference>
<keyword evidence="3" id="KW-0216">Detoxification</keyword>
<dbReference type="InterPro" id="IPR036249">
    <property type="entry name" value="Thioredoxin-like_sf"/>
</dbReference>
<dbReference type="Gene3D" id="1.20.1050.10">
    <property type="match status" value="1"/>
</dbReference>
<keyword evidence="4" id="KW-0808">Transferase</keyword>
<dbReference type="InterPro" id="IPR045074">
    <property type="entry name" value="GST_C_Tau"/>
</dbReference>
<feature type="domain" description="GST N-terminal" evidence="7">
    <location>
        <begin position="2"/>
        <end position="83"/>
    </location>
</feature>
<dbReference type="SFLD" id="SFLDS00019">
    <property type="entry name" value="Glutathione_Transferase_(cytos"/>
    <property type="match status" value="1"/>
</dbReference>
<accession>A0A067EPD4</accession>
<dbReference type="PROSITE" id="PS50404">
    <property type="entry name" value="GST_NTER"/>
    <property type="match status" value="1"/>
</dbReference>
<dbReference type="PaxDb" id="2711-XP_006494013.1"/>
<dbReference type="FunFam" id="3.40.30.10:FF:000044">
    <property type="entry name" value="Glutathione S-transferase GSTU6"/>
    <property type="match status" value="1"/>
</dbReference>
<dbReference type="GO" id="GO:0005829">
    <property type="term" value="C:cytosol"/>
    <property type="evidence" value="ECO:0007669"/>
    <property type="project" value="UniProtKB-SubCell"/>
</dbReference>
<evidence type="ECO:0000313" key="10">
    <source>
        <dbReference type="Proteomes" id="UP000027120"/>
    </source>
</evidence>
<comment type="similarity">
    <text evidence="5">Belongs to the GST superfamily. Tau family.</text>
</comment>
<dbReference type="GO" id="GO:0004364">
    <property type="term" value="F:glutathione transferase activity"/>
    <property type="evidence" value="ECO:0000318"/>
    <property type="project" value="GO_Central"/>
</dbReference>
<dbReference type="AlphaFoldDB" id="A0A067EPD4"/>
<dbReference type="InterPro" id="IPR004045">
    <property type="entry name" value="Glutathione_S-Trfase_N"/>
</dbReference>
<evidence type="ECO:0000256" key="2">
    <source>
        <dbReference type="ARBA" id="ARBA00012452"/>
    </source>
</evidence>
<evidence type="ECO:0000256" key="1">
    <source>
        <dbReference type="ARBA" id="ARBA00004514"/>
    </source>
</evidence>
<sequence length="221" mass="25674">MAEVKLLGTLPSPFVYRVIWALKLKGVPFEFVEEDVFSNEKSALLLKYNPVHKKIPVLVHGEKPVCDSMVILEYIEEMWPQSPLMPNDPYDRALARFWIKFGEDKGVAVWKMFHSNQDEESRMKEILEMLQTIEEHGIGEKKIFHGDKIGSLEIAFGSMLYWLQILEDIVGVKLFDSHKFPGLHAWFENFKKAPVIEENLPDRDGISLFFKRRRENLLAPA</sequence>
<dbReference type="CDD" id="cd03058">
    <property type="entry name" value="GST_N_Tau"/>
    <property type="match status" value="1"/>
</dbReference>
<dbReference type="CDD" id="cd03185">
    <property type="entry name" value="GST_C_Tau"/>
    <property type="match status" value="1"/>
</dbReference>
<dbReference type="SUPFAM" id="SSF47616">
    <property type="entry name" value="GST C-terminal domain-like"/>
    <property type="match status" value="1"/>
</dbReference>
<dbReference type="PANTHER" id="PTHR11260:SF679">
    <property type="entry name" value="GLUTATHIONE TRANSFERASE"/>
    <property type="match status" value="1"/>
</dbReference>
<dbReference type="eggNOG" id="KOG0406">
    <property type="taxonomic scope" value="Eukaryota"/>
</dbReference>
<dbReference type="Gene3D" id="3.40.30.10">
    <property type="entry name" value="Glutaredoxin"/>
    <property type="match status" value="1"/>
</dbReference>
<dbReference type="PANTHER" id="PTHR11260">
    <property type="entry name" value="GLUTATHIONE S-TRANSFERASE, GST, SUPERFAMILY, GST DOMAIN CONTAINING"/>
    <property type="match status" value="1"/>
</dbReference>
<dbReference type="InterPro" id="IPR036282">
    <property type="entry name" value="Glutathione-S-Trfase_C_sf"/>
</dbReference>
<evidence type="ECO:0000256" key="3">
    <source>
        <dbReference type="ARBA" id="ARBA00022575"/>
    </source>
</evidence>
<dbReference type="Proteomes" id="UP000027120">
    <property type="component" value="Unassembled WGS sequence"/>
</dbReference>
<evidence type="ECO:0000259" key="7">
    <source>
        <dbReference type="PROSITE" id="PS50404"/>
    </source>
</evidence>
<dbReference type="EMBL" id="KK784981">
    <property type="protein sequence ID" value="KDO55705.1"/>
    <property type="molecule type" value="Genomic_DNA"/>
</dbReference>
<dbReference type="InterPro" id="IPR045073">
    <property type="entry name" value="Omega/Tau-like"/>
</dbReference>
<dbReference type="Pfam" id="PF02798">
    <property type="entry name" value="GST_N"/>
    <property type="match status" value="1"/>
</dbReference>
<dbReference type="GO" id="GO:0006749">
    <property type="term" value="P:glutathione metabolic process"/>
    <property type="evidence" value="ECO:0000318"/>
    <property type="project" value="GO_Central"/>
</dbReference>
<comment type="catalytic activity">
    <reaction evidence="6">
        <text>RX + glutathione = an S-substituted glutathione + a halide anion + H(+)</text>
        <dbReference type="Rhea" id="RHEA:16437"/>
        <dbReference type="ChEBI" id="CHEBI:15378"/>
        <dbReference type="ChEBI" id="CHEBI:16042"/>
        <dbReference type="ChEBI" id="CHEBI:17792"/>
        <dbReference type="ChEBI" id="CHEBI:57925"/>
        <dbReference type="ChEBI" id="CHEBI:90779"/>
        <dbReference type="EC" id="2.5.1.18"/>
    </reaction>
</comment>
<dbReference type="SUPFAM" id="SSF52833">
    <property type="entry name" value="Thioredoxin-like"/>
    <property type="match status" value="1"/>
</dbReference>
<comment type="subcellular location">
    <subcellularLocation>
        <location evidence="1">Cytoplasm</location>
        <location evidence="1">Cytosol</location>
    </subcellularLocation>
</comment>
<organism evidence="9 10">
    <name type="scientific">Citrus sinensis</name>
    <name type="common">Sweet orange</name>
    <name type="synonym">Citrus aurantium var. sinensis</name>
    <dbReference type="NCBI Taxonomy" id="2711"/>
    <lineage>
        <taxon>Eukaryota</taxon>
        <taxon>Viridiplantae</taxon>
        <taxon>Streptophyta</taxon>
        <taxon>Embryophyta</taxon>
        <taxon>Tracheophyta</taxon>
        <taxon>Spermatophyta</taxon>
        <taxon>Magnoliopsida</taxon>
        <taxon>eudicotyledons</taxon>
        <taxon>Gunneridae</taxon>
        <taxon>Pentapetalae</taxon>
        <taxon>rosids</taxon>
        <taxon>malvids</taxon>
        <taxon>Sapindales</taxon>
        <taxon>Rutaceae</taxon>
        <taxon>Aurantioideae</taxon>
        <taxon>Citrus</taxon>
    </lineage>
</organism>
<name>A0A067EPD4_CITSI</name>
<evidence type="ECO:0000256" key="4">
    <source>
        <dbReference type="ARBA" id="ARBA00022679"/>
    </source>
</evidence>
<feature type="domain" description="GST C-terminal" evidence="8">
    <location>
        <begin position="88"/>
        <end position="217"/>
    </location>
</feature>
<dbReference type="InterPro" id="IPR010987">
    <property type="entry name" value="Glutathione-S-Trfase_C-like"/>
</dbReference>
<dbReference type="EC" id="2.5.1.18" evidence="2"/>
<protein>
    <recommendedName>
        <fullName evidence="2">glutathione transferase</fullName>
        <ecNumber evidence="2">2.5.1.18</ecNumber>
    </recommendedName>
</protein>
<dbReference type="GO" id="GO:0005737">
    <property type="term" value="C:cytoplasm"/>
    <property type="evidence" value="ECO:0000318"/>
    <property type="project" value="GO_Central"/>
</dbReference>
<dbReference type="SFLD" id="SFLDG01152">
    <property type="entry name" value="Main.3:_Omega-_and_Tau-like"/>
    <property type="match status" value="1"/>
</dbReference>
<gene>
    <name evidence="9" type="ORF">CISIN_1g027575mg</name>
</gene>
<evidence type="ECO:0000313" key="9">
    <source>
        <dbReference type="EMBL" id="KDO55705.1"/>
    </source>
</evidence>
<dbReference type="FunFam" id="1.20.1050.10:FF:000012">
    <property type="entry name" value="Tau class glutathione S-transferase"/>
    <property type="match status" value="1"/>
</dbReference>
<dbReference type="Pfam" id="PF00043">
    <property type="entry name" value="GST_C"/>
    <property type="match status" value="1"/>
</dbReference>
<proteinExistence type="inferred from homology"/>
<dbReference type="SMR" id="A0A067EPD4"/>
<dbReference type="PROSITE" id="PS50405">
    <property type="entry name" value="GST_CTER"/>
    <property type="match status" value="1"/>
</dbReference>
<evidence type="ECO:0000256" key="6">
    <source>
        <dbReference type="ARBA" id="ARBA00047960"/>
    </source>
</evidence>